<dbReference type="OrthoDB" id="5296954at2"/>
<feature type="signal peptide" evidence="1">
    <location>
        <begin position="1"/>
        <end position="23"/>
    </location>
</feature>
<dbReference type="EMBL" id="QURL01000004">
    <property type="protein sequence ID" value="RFC63384.1"/>
    <property type="molecule type" value="Genomic_DNA"/>
</dbReference>
<sequence length="184" mass="19910">MIGQRSIGLGFAAWLLAAGSVGAETVRAVPDDLAGTPIAFFDGRARSTGTITTLFVSTEAFTARFEGDLAKRELTLDEEFTFADGKALQRWALFAHRDGSVSGTVQTEIADGTLMPPVRVVGEYAPDRLVLSYDGYAPNGSDMVLHFHHVMRSQNDGTVTNRVTVSKFYLPLATSSVTFYKPGR</sequence>
<evidence type="ECO:0000313" key="3">
    <source>
        <dbReference type="Proteomes" id="UP000264310"/>
    </source>
</evidence>
<organism evidence="2 3">
    <name type="scientific">Fulvimarina endophytica</name>
    <dbReference type="NCBI Taxonomy" id="2293836"/>
    <lineage>
        <taxon>Bacteria</taxon>
        <taxon>Pseudomonadati</taxon>
        <taxon>Pseudomonadota</taxon>
        <taxon>Alphaproteobacteria</taxon>
        <taxon>Hyphomicrobiales</taxon>
        <taxon>Aurantimonadaceae</taxon>
        <taxon>Fulvimarina</taxon>
    </lineage>
</organism>
<dbReference type="Pfam" id="PF12915">
    <property type="entry name" value="DUF3833"/>
    <property type="match status" value="1"/>
</dbReference>
<proteinExistence type="predicted"/>
<accession>A0A371X2W6</accession>
<evidence type="ECO:0000256" key="1">
    <source>
        <dbReference type="SAM" id="SignalP"/>
    </source>
</evidence>
<protein>
    <submittedName>
        <fullName evidence="2">DUF3833 family protein</fullName>
    </submittedName>
</protein>
<dbReference type="InterPro" id="IPR024409">
    <property type="entry name" value="DUF3833"/>
</dbReference>
<comment type="caution">
    <text evidence="2">The sequence shown here is derived from an EMBL/GenBank/DDBJ whole genome shotgun (WGS) entry which is preliminary data.</text>
</comment>
<feature type="chain" id="PRO_5016802639" evidence="1">
    <location>
        <begin position="24"/>
        <end position="184"/>
    </location>
</feature>
<name>A0A371X2W6_9HYPH</name>
<reference evidence="2 3" key="1">
    <citation type="submission" date="2018-08" db="EMBL/GenBank/DDBJ databases">
        <title>Fulvimarina sp. 85, whole genome shotgun sequence.</title>
        <authorList>
            <person name="Tuo L."/>
        </authorList>
    </citation>
    <scope>NUCLEOTIDE SEQUENCE [LARGE SCALE GENOMIC DNA]</scope>
    <source>
        <strain evidence="2 3">85</strain>
    </source>
</reference>
<keyword evidence="1" id="KW-0732">Signal</keyword>
<gene>
    <name evidence="2" type="ORF">DYI37_10085</name>
</gene>
<keyword evidence="3" id="KW-1185">Reference proteome</keyword>
<dbReference type="AlphaFoldDB" id="A0A371X2W6"/>
<dbReference type="Proteomes" id="UP000264310">
    <property type="component" value="Unassembled WGS sequence"/>
</dbReference>
<evidence type="ECO:0000313" key="2">
    <source>
        <dbReference type="EMBL" id="RFC63384.1"/>
    </source>
</evidence>
<dbReference type="RefSeq" id="WP_116683115.1">
    <property type="nucleotide sequence ID" value="NZ_QURL01000004.1"/>
</dbReference>